<evidence type="ECO:0000313" key="3">
    <source>
        <dbReference type="Proteomes" id="UP000194236"/>
    </source>
</evidence>
<accession>A0A1Y3APZ5</accession>
<proteinExistence type="predicted"/>
<keyword evidence="3" id="KW-1185">Reference proteome</keyword>
<name>A0A1Y3APZ5_EURMA</name>
<evidence type="ECO:0000256" key="1">
    <source>
        <dbReference type="SAM" id="MobiDB-lite"/>
    </source>
</evidence>
<dbReference type="EMBL" id="MUJZ01067347">
    <property type="protein sequence ID" value="OTF70087.1"/>
    <property type="molecule type" value="Genomic_DNA"/>
</dbReference>
<feature type="region of interest" description="Disordered" evidence="1">
    <location>
        <begin position="1"/>
        <end position="22"/>
    </location>
</feature>
<feature type="compositionally biased region" description="Polar residues" evidence="1">
    <location>
        <begin position="56"/>
        <end position="65"/>
    </location>
</feature>
<sequence>MTSTSNLVMPNRKLYPSSSRLTSSPYSYYAYQQLPLKSVTSSSSSSLAQSTNNNNKYLNVQPEATSSSSSSNNTMVQ</sequence>
<dbReference type="AlphaFoldDB" id="A0A1Y3APZ5"/>
<comment type="caution">
    <text evidence="2">The sequence shown here is derived from an EMBL/GenBank/DDBJ whole genome shotgun (WGS) entry which is preliminary data.</text>
</comment>
<dbReference type="Proteomes" id="UP000194236">
    <property type="component" value="Unassembled WGS sequence"/>
</dbReference>
<feature type="compositionally biased region" description="Low complexity" evidence="1">
    <location>
        <begin position="40"/>
        <end position="55"/>
    </location>
</feature>
<organism evidence="2 3">
    <name type="scientific">Euroglyphus maynei</name>
    <name type="common">Mayne's house dust mite</name>
    <dbReference type="NCBI Taxonomy" id="6958"/>
    <lineage>
        <taxon>Eukaryota</taxon>
        <taxon>Metazoa</taxon>
        <taxon>Ecdysozoa</taxon>
        <taxon>Arthropoda</taxon>
        <taxon>Chelicerata</taxon>
        <taxon>Arachnida</taxon>
        <taxon>Acari</taxon>
        <taxon>Acariformes</taxon>
        <taxon>Sarcoptiformes</taxon>
        <taxon>Astigmata</taxon>
        <taxon>Psoroptidia</taxon>
        <taxon>Analgoidea</taxon>
        <taxon>Pyroglyphidae</taxon>
        <taxon>Pyroglyphinae</taxon>
        <taxon>Euroglyphus</taxon>
    </lineage>
</organism>
<gene>
    <name evidence="2" type="ORF">BLA29_012276</name>
</gene>
<evidence type="ECO:0000313" key="2">
    <source>
        <dbReference type="EMBL" id="OTF70087.1"/>
    </source>
</evidence>
<feature type="region of interest" description="Disordered" evidence="1">
    <location>
        <begin position="40"/>
        <end position="77"/>
    </location>
</feature>
<reference evidence="2 3" key="1">
    <citation type="submission" date="2017-03" db="EMBL/GenBank/DDBJ databases">
        <title>Genome Survey of Euroglyphus maynei.</title>
        <authorList>
            <person name="Arlian L.G."/>
            <person name="Morgan M.S."/>
            <person name="Rider S.D."/>
        </authorList>
    </citation>
    <scope>NUCLEOTIDE SEQUENCE [LARGE SCALE GENOMIC DNA]</scope>
    <source>
        <strain evidence="2">Arlian Lab</strain>
        <tissue evidence="2">Whole body</tissue>
    </source>
</reference>
<protein>
    <submittedName>
        <fullName evidence="2">Uncharacterized protein</fullName>
    </submittedName>
</protein>